<gene>
    <name evidence="1" type="ORF">HK107_05215</name>
</gene>
<dbReference type="EMBL" id="JABFCX010000002">
    <property type="protein sequence ID" value="NNU15717.1"/>
    <property type="molecule type" value="Genomic_DNA"/>
</dbReference>
<accession>A0A7Y3RLV7</accession>
<name>A0A7Y3RLV7_9PROT</name>
<reference evidence="1 2" key="1">
    <citation type="submission" date="2020-05" db="EMBL/GenBank/DDBJ databases">
        <title>Parvularcula mediterraneae sp. nov., isolated from polypropylene straw from shallow seawater of the seashore of Laganas in Zakynthos island, Greece.</title>
        <authorList>
            <person name="Szabo I."/>
            <person name="Al-Omari J."/>
            <person name="Rado J."/>
            <person name="Szerdahelyi G.S."/>
        </authorList>
    </citation>
    <scope>NUCLEOTIDE SEQUENCE [LARGE SCALE GENOMIC DNA]</scope>
    <source>
        <strain evidence="1 2">ZS-1/3</strain>
    </source>
</reference>
<comment type="caution">
    <text evidence="1">The sequence shown here is derived from an EMBL/GenBank/DDBJ whole genome shotgun (WGS) entry which is preliminary data.</text>
</comment>
<dbReference type="RefSeq" id="WP_173197367.1">
    <property type="nucleotide sequence ID" value="NZ_JABFCX010000002.1"/>
</dbReference>
<dbReference type="AlphaFoldDB" id="A0A7Y3RLV7"/>
<evidence type="ECO:0000313" key="2">
    <source>
        <dbReference type="Proteomes" id="UP000536835"/>
    </source>
</evidence>
<evidence type="ECO:0000313" key="1">
    <source>
        <dbReference type="EMBL" id="NNU15717.1"/>
    </source>
</evidence>
<proteinExistence type="predicted"/>
<protein>
    <submittedName>
        <fullName evidence="1">Uncharacterized protein</fullName>
    </submittedName>
</protein>
<keyword evidence="2" id="KW-1185">Reference proteome</keyword>
<dbReference type="Proteomes" id="UP000536835">
    <property type="component" value="Unassembled WGS sequence"/>
</dbReference>
<organism evidence="1 2">
    <name type="scientific">Parvularcula mediterranea</name>
    <dbReference type="NCBI Taxonomy" id="2732508"/>
    <lineage>
        <taxon>Bacteria</taxon>
        <taxon>Pseudomonadati</taxon>
        <taxon>Pseudomonadota</taxon>
        <taxon>Alphaproteobacteria</taxon>
        <taxon>Parvularculales</taxon>
        <taxon>Parvularculaceae</taxon>
        <taxon>Parvularcula</taxon>
    </lineage>
</organism>
<sequence length="181" mass="19718">MISLLTAAFLAPAFPYLECSQEERMAEHRAAYCEAADRANQLAKRRRWARAYVILDGLGGEDHGFETKPGAERLAQAKAACRMGKKDIGARLFHQIDCATSYPSLSLKGYASDYSDLVGGEVITPACLTLNRGYPTRLGSKGAYRDESLFDDVARVCGIERKSYPQSAAQHGACKISGSCE</sequence>